<name>A0AAD2A064_9LAMI</name>
<accession>A0AAD2A064</accession>
<dbReference type="EMBL" id="OU503051">
    <property type="protein sequence ID" value="CAI9779159.1"/>
    <property type="molecule type" value="Genomic_DNA"/>
</dbReference>
<reference evidence="2" key="1">
    <citation type="submission" date="2023-05" db="EMBL/GenBank/DDBJ databases">
        <authorList>
            <person name="Huff M."/>
        </authorList>
    </citation>
    <scope>NUCLEOTIDE SEQUENCE</scope>
</reference>
<organism evidence="2 3">
    <name type="scientific">Fraxinus pennsylvanica</name>
    <dbReference type="NCBI Taxonomy" id="56036"/>
    <lineage>
        <taxon>Eukaryota</taxon>
        <taxon>Viridiplantae</taxon>
        <taxon>Streptophyta</taxon>
        <taxon>Embryophyta</taxon>
        <taxon>Tracheophyta</taxon>
        <taxon>Spermatophyta</taxon>
        <taxon>Magnoliopsida</taxon>
        <taxon>eudicotyledons</taxon>
        <taxon>Gunneridae</taxon>
        <taxon>Pentapetalae</taxon>
        <taxon>asterids</taxon>
        <taxon>lamiids</taxon>
        <taxon>Lamiales</taxon>
        <taxon>Oleaceae</taxon>
        <taxon>Oleeae</taxon>
        <taxon>Fraxinus</taxon>
    </lineage>
</organism>
<sequence>MNGSSSSQSVHQVSPLKRDASKAENPPSTIYKRICSVANNSDKPGVGRKKGLLFCTSKDWKLEDWYFKASLFLPFQELRNLSLFRNQLVGWIENEGFDKLSKLRNLVALDLGLNSFDHKNLSSLSWLSSLKYLGLRYNYLERENYSNVGDCCVFSIILGSFLCSMMKELLFVMALLSLNMISISGRASVEIDYLAGFIYHFSQG</sequence>
<feature type="region of interest" description="Disordered" evidence="1">
    <location>
        <begin position="1"/>
        <end position="26"/>
    </location>
</feature>
<protein>
    <submittedName>
        <fullName evidence="2">Uncharacterized protein</fullName>
    </submittedName>
</protein>
<feature type="compositionally biased region" description="Low complexity" evidence="1">
    <location>
        <begin position="1"/>
        <end position="14"/>
    </location>
</feature>
<gene>
    <name evidence="2" type="ORF">FPE_LOCUS26589</name>
</gene>
<dbReference type="Proteomes" id="UP000834106">
    <property type="component" value="Chromosome 16"/>
</dbReference>
<evidence type="ECO:0000313" key="2">
    <source>
        <dbReference type="EMBL" id="CAI9779159.1"/>
    </source>
</evidence>
<proteinExistence type="predicted"/>
<evidence type="ECO:0000313" key="3">
    <source>
        <dbReference type="Proteomes" id="UP000834106"/>
    </source>
</evidence>
<evidence type="ECO:0000256" key="1">
    <source>
        <dbReference type="SAM" id="MobiDB-lite"/>
    </source>
</evidence>
<dbReference type="SUPFAM" id="SSF52058">
    <property type="entry name" value="L domain-like"/>
    <property type="match status" value="1"/>
</dbReference>
<dbReference type="Gene3D" id="3.80.10.10">
    <property type="entry name" value="Ribonuclease Inhibitor"/>
    <property type="match status" value="1"/>
</dbReference>
<dbReference type="InterPro" id="IPR032675">
    <property type="entry name" value="LRR_dom_sf"/>
</dbReference>
<dbReference type="AlphaFoldDB" id="A0AAD2A064"/>
<keyword evidence="3" id="KW-1185">Reference proteome</keyword>